<dbReference type="GeneID" id="68849362"/>
<proteinExistence type="predicted"/>
<evidence type="ECO:0000313" key="1">
    <source>
        <dbReference type="EMBL" id="EAV40968.1"/>
    </source>
</evidence>
<evidence type="ECO:0000313" key="2">
    <source>
        <dbReference type="Proteomes" id="UP000004848"/>
    </source>
</evidence>
<dbReference type="SUPFAM" id="SSF48452">
    <property type="entry name" value="TPR-like"/>
    <property type="match status" value="1"/>
</dbReference>
<evidence type="ECO:0008006" key="3">
    <source>
        <dbReference type="Google" id="ProtNLM"/>
    </source>
</evidence>
<dbReference type="Proteomes" id="UP000004848">
    <property type="component" value="Unassembled WGS sequence"/>
</dbReference>
<sequence length="138" mass="15124">MLGQIGQLFGLSGQKERGRELLEKPLVFNPGKTGSYQGSLAIICYMQKDYSCATNAIEHSDATQVNTYFGIAAVIYAQTGDIGKANAALEKFRQAAPSFIPNMWQELSARNIPLEDQLHIADGLRKLDVAIPQLPEVQ</sequence>
<dbReference type="InterPro" id="IPR011990">
    <property type="entry name" value="TPR-like_helical_dom_sf"/>
</dbReference>
<comment type="caution">
    <text evidence="1">The sequence shown here is derived from an EMBL/GenBank/DDBJ whole genome shotgun (WGS) entry which is preliminary data.</text>
</comment>
<dbReference type="EMBL" id="AAUW01000024">
    <property type="protein sequence ID" value="EAV40968.1"/>
    <property type="molecule type" value="Genomic_DNA"/>
</dbReference>
<reference evidence="1 2" key="1">
    <citation type="submission" date="2006-05" db="EMBL/GenBank/DDBJ databases">
        <authorList>
            <person name="King G."/>
            <person name="Ferriera S."/>
            <person name="Johnson J."/>
            <person name="Kravitz S."/>
            <person name="Beeson K."/>
            <person name="Sutton G."/>
            <person name="Rogers Y.-H."/>
            <person name="Friedman R."/>
            <person name="Frazier M."/>
            <person name="Venter J.C."/>
        </authorList>
    </citation>
    <scope>NUCLEOTIDE SEQUENCE [LARGE SCALE GENOMIC DNA]</scope>
    <source>
        <strain evidence="2">ATCC 25650 / DSM 13394 / JCM 20685 / NBRC 16684 / NCIMB 2208 / IAM 12614 / B1</strain>
    </source>
</reference>
<accession>A0P1P2</accession>
<name>A0P1P2_ROSAI</name>
<protein>
    <recommendedName>
        <fullName evidence="3">Tetratricopeptide repeat protein</fullName>
    </recommendedName>
</protein>
<dbReference type="RefSeq" id="WP_006939140.1">
    <property type="nucleotide sequence ID" value="NZ_AAUW01000024.1"/>
</dbReference>
<dbReference type="eggNOG" id="COG0457">
    <property type="taxonomic scope" value="Bacteria"/>
</dbReference>
<dbReference type="AlphaFoldDB" id="A0P1P2"/>
<organism evidence="1 2">
    <name type="scientific">Roseibium aggregatum (strain ATCC 25650 / DSM 13394 / JCM 20685 / NBRC 16684 / NCIMB 2208 / IAM 12614 / B1)</name>
    <name type="common">Stappia aggregata</name>
    <dbReference type="NCBI Taxonomy" id="384765"/>
    <lineage>
        <taxon>Bacteria</taxon>
        <taxon>Pseudomonadati</taxon>
        <taxon>Pseudomonadota</taxon>
        <taxon>Alphaproteobacteria</taxon>
        <taxon>Hyphomicrobiales</taxon>
        <taxon>Stappiaceae</taxon>
        <taxon>Roseibium</taxon>
    </lineage>
</organism>
<gene>
    <name evidence="1" type="ORF">SIAM614_29601</name>
</gene>